<organism evidence="2 3">
    <name type="scientific">Massilia litorea</name>
    <dbReference type="NCBI Taxonomy" id="2769491"/>
    <lineage>
        <taxon>Bacteria</taxon>
        <taxon>Pseudomonadati</taxon>
        <taxon>Pseudomonadota</taxon>
        <taxon>Betaproteobacteria</taxon>
        <taxon>Burkholderiales</taxon>
        <taxon>Oxalobacteraceae</taxon>
        <taxon>Telluria group</taxon>
        <taxon>Massilia</taxon>
    </lineage>
</organism>
<evidence type="ECO:0000313" key="2">
    <source>
        <dbReference type="EMBL" id="QOL48951.1"/>
    </source>
</evidence>
<dbReference type="GO" id="GO:0046872">
    <property type="term" value="F:metal ion binding"/>
    <property type="evidence" value="ECO:0007669"/>
    <property type="project" value="InterPro"/>
</dbReference>
<dbReference type="RefSeq" id="WP_193685994.1">
    <property type="nucleotide sequence ID" value="NZ_CP062941.1"/>
</dbReference>
<dbReference type="GO" id="GO:0003677">
    <property type="term" value="F:DNA binding"/>
    <property type="evidence" value="ECO:0007669"/>
    <property type="project" value="InterPro"/>
</dbReference>
<dbReference type="CDD" id="cd10153">
    <property type="entry name" value="RcnR-FrmR-like_DUF156"/>
    <property type="match status" value="1"/>
</dbReference>
<dbReference type="PANTHER" id="PTHR33677">
    <property type="entry name" value="TRANSCRIPTIONAL REPRESSOR FRMR-RELATED"/>
    <property type="match status" value="1"/>
</dbReference>
<accession>A0A7L9U1P4</accession>
<dbReference type="InterPro" id="IPR038390">
    <property type="entry name" value="Metal_Tscrpt_repr_sf"/>
</dbReference>
<dbReference type="Proteomes" id="UP000593875">
    <property type="component" value="Chromosome"/>
</dbReference>
<evidence type="ECO:0000256" key="1">
    <source>
        <dbReference type="ARBA" id="ARBA00005260"/>
    </source>
</evidence>
<dbReference type="AlphaFoldDB" id="A0A7L9U1P4"/>
<name>A0A7L9U1P4_9BURK</name>
<proteinExistence type="inferred from homology"/>
<dbReference type="GO" id="GO:0045892">
    <property type="term" value="P:negative regulation of DNA-templated transcription"/>
    <property type="evidence" value="ECO:0007669"/>
    <property type="project" value="UniProtKB-ARBA"/>
</dbReference>
<evidence type="ECO:0000313" key="3">
    <source>
        <dbReference type="Proteomes" id="UP000593875"/>
    </source>
</evidence>
<dbReference type="InterPro" id="IPR003735">
    <property type="entry name" value="Metal_Tscrpt_repr"/>
</dbReference>
<reference evidence="2 3" key="1">
    <citation type="submission" date="2020-10" db="EMBL/GenBank/DDBJ databases">
        <title>Genome sequencing of Massilia sp. LPB0304.</title>
        <authorList>
            <person name="Kim J."/>
        </authorList>
    </citation>
    <scope>NUCLEOTIDE SEQUENCE [LARGE SCALE GENOMIC DNA]</scope>
    <source>
        <strain evidence="2 3">LPB0304</strain>
    </source>
</reference>
<dbReference type="KEGG" id="mlir:LPB04_18685"/>
<protein>
    <submittedName>
        <fullName evidence="2">Metal/formaldehyde-sensitive transcriptional repressor</fullName>
    </submittedName>
</protein>
<dbReference type="PANTHER" id="PTHR33677:SF5">
    <property type="entry name" value="TRANSCRIPTIONAL REPRESSOR FRMR"/>
    <property type="match status" value="1"/>
</dbReference>
<comment type="similarity">
    <text evidence="1">Belongs to the FrmR/RcnR family.</text>
</comment>
<dbReference type="Gene3D" id="1.20.58.1000">
    <property type="entry name" value="Metal-sensitive repressor, helix protomer"/>
    <property type="match status" value="1"/>
</dbReference>
<gene>
    <name evidence="2" type="ORF">LPB04_18685</name>
</gene>
<dbReference type="Pfam" id="PF02583">
    <property type="entry name" value="Trns_repr_metal"/>
    <property type="match status" value="1"/>
</dbReference>
<dbReference type="EMBL" id="CP062941">
    <property type="protein sequence ID" value="QOL48951.1"/>
    <property type="molecule type" value="Genomic_DNA"/>
</dbReference>
<sequence>MSHTARQKTKLLARVRRIRGQVEAVERALEAEAGCTDILHLLAASRGAMNGLMLEVIDDHVREHVAAGDLSQAARTEGADELLDVIRSYLK</sequence>
<keyword evidence="3" id="KW-1185">Reference proteome</keyword>